<feature type="domain" description="Core-binding (CB)" evidence="7">
    <location>
        <begin position="52"/>
        <end position="136"/>
    </location>
</feature>
<keyword evidence="3 5" id="KW-0238">DNA-binding</keyword>
<dbReference type="CDD" id="cd01189">
    <property type="entry name" value="INT_ICEBs1_C_like"/>
    <property type="match status" value="1"/>
</dbReference>
<protein>
    <submittedName>
        <fullName evidence="8">Site-specific integrase</fullName>
    </submittedName>
</protein>
<proteinExistence type="inferred from homology"/>
<comment type="similarity">
    <text evidence="1">Belongs to the 'phage' integrase family.</text>
</comment>
<dbReference type="AlphaFoldDB" id="A0A5R9B914"/>
<reference evidence="8 9" key="1">
    <citation type="submission" date="2019-05" db="EMBL/GenBank/DDBJ databases">
        <title>The metagenome of a microbial culture collection derived from dairy environment covers the genomic content of the human microbiome.</title>
        <authorList>
            <person name="Roder T."/>
            <person name="Wuthrich D."/>
            <person name="Sattari Z."/>
            <person name="Von Ah U."/>
            <person name="Bar C."/>
            <person name="Ronchi F."/>
            <person name="Macpherson A.J."/>
            <person name="Ganal-Vonarburg S.C."/>
            <person name="Bruggmann R."/>
            <person name="Vergeres G."/>
        </authorList>
    </citation>
    <scope>NUCLEOTIDE SEQUENCE [LARGE SCALE GENOMIC DNA]</scope>
    <source>
        <strain evidence="8 9">FAM 20833</strain>
    </source>
</reference>
<dbReference type="PANTHER" id="PTHR30349:SF64">
    <property type="entry name" value="PROPHAGE INTEGRASE INTD-RELATED"/>
    <property type="match status" value="1"/>
</dbReference>
<sequence>MTMTVKKQGNKWRYDFVLNGKRYRKSGFTKKIDATIAMNDAFEKANKGFAQDDKTPFVKYFNSWIEVHKKPYLTQKSVQTYYNAKNVFEEHFGNLSLKDLTKTKYQELINSYASTRTTESVRKLNYCLRSAIQDALHEGIIYKDPTYKVNIKGAVKEQPEEDKFMQLEYFYKLKEYAQSQNQLSYLFIYLAIVTGARFSEIQKMRYKDFDIENETVHIRGTKNVTSDRVIKISREDIKHVRQVLNHFPINLDGDIFRTGASLITHNAVSKVLQRFCLNNRIGNYTLHSIRHTHCSMLIHEGISIYYISKRLGHADITTTLSTYSHLLEESQKQEETKTLEALRHM</sequence>
<dbReference type="InterPro" id="IPR013762">
    <property type="entry name" value="Integrase-like_cat_sf"/>
</dbReference>
<dbReference type="GO" id="GO:0003677">
    <property type="term" value="F:DNA binding"/>
    <property type="evidence" value="ECO:0007669"/>
    <property type="project" value="UniProtKB-UniRule"/>
</dbReference>
<accession>A0A5R9B914</accession>
<organism evidence="8 9">
    <name type="scientific">Staphylococcus xylosus</name>
    <dbReference type="NCBI Taxonomy" id="1288"/>
    <lineage>
        <taxon>Bacteria</taxon>
        <taxon>Bacillati</taxon>
        <taxon>Bacillota</taxon>
        <taxon>Bacilli</taxon>
        <taxon>Bacillales</taxon>
        <taxon>Staphylococcaceae</taxon>
        <taxon>Staphylococcus</taxon>
    </lineage>
</organism>
<dbReference type="Pfam" id="PF14659">
    <property type="entry name" value="Phage_int_SAM_3"/>
    <property type="match status" value="1"/>
</dbReference>
<dbReference type="Gene3D" id="1.10.443.10">
    <property type="entry name" value="Intergrase catalytic core"/>
    <property type="match status" value="1"/>
</dbReference>
<dbReference type="OrthoDB" id="9803188at2"/>
<name>A0A5R9B914_STAXY</name>
<dbReference type="Pfam" id="PF00589">
    <property type="entry name" value="Phage_integrase"/>
    <property type="match status" value="1"/>
</dbReference>
<evidence type="ECO:0000256" key="1">
    <source>
        <dbReference type="ARBA" id="ARBA00008857"/>
    </source>
</evidence>
<dbReference type="Proteomes" id="UP000307747">
    <property type="component" value="Unassembled WGS sequence"/>
</dbReference>
<dbReference type="Gene3D" id="1.10.150.130">
    <property type="match status" value="1"/>
</dbReference>
<evidence type="ECO:0000259" key="6">
    <source>
        <dbReference type="PROSITE" id="PS51898"/>
    </source>
</evidence>
<keyword evidence="2" id="KW-0229">DNA integration</keyword>
<feature type="domain" description="Tyr recombinase" evidence="6">
    <location>
        <begin position="160"/>
        <end position="336"/>
    </location>
</feature>
<evidence type="ECO:0000259" key="7">
    <source>
        <dbReference type="PROSITE" id="PS51900"/>
    </source>
</evidence>
<gene>
    <name evidence="8" type="ORF">FEZ53_06555</name>
</gene>
<dbReference type="InterPro" id="IPR002104">
    <property type="entry name" value="Integrase_catalytic"/>
</dbReference>
<dbReference type="InterPro" id="IPR044068">
    <property type="entry name" value="CB"/>
</dbReference>
<evidence type="ECO:0000313" key="8">
    <source>
        <dbReference type="EMBL" id="TLP91943.1"/>
    </source>
</evidence>
<evidence type="ECO:0000313" key="9">
    <source>
        <dbReference type="Proteomes" id="UP000307747"/>
    </source>
</evidence>
<dbReference type="SUPFAM" id="SSF56349">
    <property type="entry name" value="DNA breaking-rejoining enzymes"/>
    <property type="match status" value="1"/>
</dbReference>
<dbReference type="InterPro" id="IPR004107">
    <property type="entry name" value="Integrase_SAM-like_N"/>
</dbReference>
<dbReference type="GO" id="GO:0006310">
    <property type="term" value="P:DNA recombination"/>
    <property type="evidence" value="ECO:0007669"/>
    <property type="project" value="UniProtKB-KW"/>
</dbReference>
<dbReference type="GO" id="GO:0015074">
    <property type="term" value="P:DNA integration"/>
    <property type="evidence" value="ECO:0007669"/>
    <property type="project" value="UniProtKB-KW"/>
</dbReference>
<keyword evidence="4" id="KW-0233">DNA recombination</keyword>
<dbReference type="PANTHER" id="PTHR30349">
    <property type="entry name" value="PHAGE INTEGRASE-RELATED"/>
    <property type="match status" value="1"/>
</dbReference>
<evidence type="ECO:0000256" key="3">
    <source>
        <dbReference type="ARBA" id="ARBA00023125"/>
    </source>
</evidence>
<dbReference type="EMBL" id="VBTJ01000001">
    <property type="protein sequence ID" value="TLP91943.1"/>
    <property type="molecule type" value="Genomic_DNA"/>
</dbReference>
<comment type="caution">
    <text evidence="8">The sequence shown here is derived from an EMBL/GenBank/DDBJ whole genome shotgun (WGS) entry which is preliminary data.</text>
</comment>
<evidence type="ECO:0000256" key="4">
    <source>
        <dbReference type="ARBA" id="ARBA00023172"/>
    </source>
</evidence>
<dbReference type="InterPro" id="IPR010998">
    <property type="entry name" value="Integrase_recombinase_N"/>
</dbReference>
<dbReference type="PROSITE" id="PS51900">
    <property type="entry name" value="CB"/>
    <property type="match status" value="1"/>
</dbReference>
<dbReference type="PROSITE" id="PS51898">
    <property type="entry name" value="TYR_RECOMBINASE"/>
    <property type="match status" value="1"/>
</dbReference>
<dbReference type="InterPro" id="IPR050090">
    <property type="entry name" value="Tyrosine_recombinase_XerCD"/>
</dbReference>
<evidence type="ECO:0000256" key="5">
    <source>
        <dbReference type="PROSITE-ProRule" id="PRU01248"/>
    </source>
</evidence>
<dbReference type="InterPro" id="IPR011010">
    <property type="entry name" value="DNA_brk_join_enz"/>
</dbReference>
<evidence type="ECO:0000256" key="2">
    <source>
        <dbReference type="ARBA" id="ARBA00022908"/>
    </source>
</evidence>